<gene>
    <name evidence="1" type="ORF">JCM19232_1369</name>
</gene>
<name>A0A0B8PEZ3_9VIBR</name>
<dbReference type="GO" id="GO:0009297">
    <property type="term" value="P:pilus assembly"/>
    <property type="evidence" value="ECO:0007669"/>
    <property type="project" value="InterPro"/>
</dbReference>
<evidence type="ECO:0000313" key="2">
    <source>
        <dbReference type="Proteomes" id="UP000031670"/>
    </source>
</evidence>
<protein>
    <submittedName>
        <fullName evidence="1">P pilus assembly protein</fullName>
    </submittedName>
</protein>
<reference evidence="1 2" key="1">
    <citation type="submission" date="2015-01" db="EMBL/GenBank/DDBJ databases">
        <title>Vibrio sp. C5 JCM 19232 whole genome shotgun sequence.</title>
        <authorList>
            <person name="Sawabe T."/>
            <person name="Meirelles P."/>
            <person name="Feng G."/>
            <person name="Sayaka M."/>
            <person name="Hattori M."/>
            <person name="Ohkuma M."/>
        </authorList>
    </citation>
    <scope>NUCLEOTIDE SEQUENCE [LARGE SCALE GENOMIC DNA]</scope>
    <source>
        <strain evidence="1 2">JCM19232</strain>
    </source>
</reference>
<reference evidence="1 2" key="2">
    <citation type="submission" date="2015-01" db="EMBL/GenBank/DDBJ databases">
        <authorList>
            <consortium name="NBRP consortium"/>
            <person name="Sawabe T."/>
            <person name="Meirelles P."/>
            <person name="Feng G."/>
            <person name="Sayaka M."/>
            <person name="Hattori M."/>
            <person name="Ohkuma M."/>
        </authorList>
    </citation>
    <scope>NUCLEOTIDE SEQUENCE [LARGE SCALE GENOMIC DNA]</scope>
    <source>
        <strain evidence="1 2">JCM19232</strain>
    </source>
</reference>
<proteinExistence type="predicted"/>
<dbReference type="PANTHER" id="PTHR30451:SF5">
    <property type="entry name" value="SLR0019 PROTEIN"/>
    <property type="match status" value="1"/>
</dbReference>
<accession>A0A0B8PEZ3</accession>
<dbReference type="InterPro" id="IPR000015">
    <property type="entry name" value="Fimb_usher"/>
</dbReference>
<dbReference type="EMBL" id="BBSA01000008">
    <property type="protein sequence ID" value="GAM63222.1"/>
    <property type="molecule type" value="Genomic_DNA"/>
</dbReference>
<dbReference type="PANTHER" id="PTHR30451">
    <property type="entry name" value="OUTER MEMBRANE USHER PROTEIN"/>
    <property type="match status" value="1"/>
</dbReference>
<sequence length="221" mass="25050">MWGSLQPTRNIQSGSTQTIILNETANVAVFVNDIFLGDIRLPPGRYNIDDLPLTQGANEIRFNITYQSGRTETLFYSQFYNDRLLKQGFDDFGFYAGLISQVDDRKYSYDTEQYVIQSFYDYGITDNLTAGVNSAYHPLGYIGGLTTVLGTSWGNFSLRSSFLGYDDQEELGYVNSLDYSNSLFSGLDNGSINLRLSGEAFTDYRQRHGELVRRFVLVIEQ</sequence>
<dbReference type="AlphaFoldDB" id="A0A0B8PEZ3"/>
<comment type="caution">
    <text evidence="1">The sequence shown here is derived from an EMBL/GenBank/DDBJ whole genome shotgun (WGS) entry which is preliminary data.</text>
</comment>
<dbReference type="Gene3D" id="2.60.40.3110">
    <property type="match status" value="1"/>
</dbReference>
<dbReference type="Proteomes" id="UP000031670">
    <property type="component" value="Unassembled WGS sequence"/>
</dbReference>
<dbReference type="GO" id="GO:0009279">
    <property type="term" value="C:cell outer membrane"/>
    <property type="evidence" value="ECO:0007669"/>
    <property type="project" value="TreeGrafter"/>
</dbReference>
<dbReference type="GO" id="GO:0015473">
    <property type="term" value="F:fimbrial usher porin activity"/>
    <property type="evidence" value="ECO:0007669"/>
    <property type="project" value="InterPro"/>
</dbReference>
<organism evidence="1 2">
    <name type="scientific">Vibrio ishigakensis</name>
    <dbReference type="NCBI Taxonomy" id="1481914"/>
    <lineage>
        <taxon>Bacteria</taxon>
        <taxon>Pseudomonadati</taxon>
        <taxon>Pseudomonadota</taxon>
        <taxon>Gammaproteobacteria</taxon>
        <taxon>Vibrionales</taxon>
        <taxon>Vibrionaceae</taxon>
        <taxon>Vibrio</taxon>
    </lineage>
</organism>
<evidence type="ECO:0000313" key="1">
    <source>
        <dbReference type="EMBL" id="GAM63222.1"/>
    </source>
</evidence>